<dbReference type="Proteomes" id="UP000826195">
    <property type="component" value="Unassembled WGS sequence"/>
</dbReference>
<protein>
    <submittedName>
        <fullName evidence="2">Uncharacterized protein</fullName>
    </submittedName>
</protein>
<comment type="caution">
    <text evidence="2">The sequence shown here is derived from an EMBL/GenBank/DDBJ whole genome shotgun (WGS) entry which is preliminary data.</text>
</comment>
<keyword evidence="3" id="KW-1185">Reference proteome</keyword>
<evidence type="ECO:0000313" key="3">
    <source>
        <dbReference type="Proteomes" id="UP000826195"/>
    </source>
</evidence>
<organism evidence="2 3">
    <name type="scientific">Cotesia glomerata</name>
    <name type="common">Lepidopteran parasitic wasp</name>
    <name type="synonym">Apanteles glomeratus</name>
    <dbReference type="NCBI Taxonomy" id="32391"/>
    <lineage>
        <taxon>Eukaryota</taxon>
        <taxon>Metazoa</taxon>
        <taxon>Ecdysozoa</taxon>
        <taxon>Arthropoda</taxon>
        <taxon>Hexapoda</taxon>
        <taxon>Insecta</taxon>
        <taxon>Pterygota</taxon>
        <taxon>Neoptera</taxon>
        <taxon>Endopterygota</taxon>
        <taxon>Hymenoptera</taxon>
        <taxon>Apocrita</taxon>
        <taxon>Ichneumonoidea</taxon>
        <taxon>Braconidae</taxon>
        <taxon>Microgastrinae</taxon>
        <taxon>Cotesia</taxon>
    </lineage>
</organism>
<proteinExistence type="predicted"/>
<evidence type="ECO:0000313" key="2">
    <source>
        <dbReference type="EMBL" id="KAH0539781.1"/>
    </source>
</evidence>
<dbReference type="EMBL" id="JAHXZJ010002609">
    <property type="protein sequence ID" value="KAH0539781.1"/>
    <property type="molecule type" value="Genomic_DNA"/>
</dbReference>
<sequence>MDFSESYFLGGKKLNKIVDSLIMWVQGEHKVLAQILFILGNPCRVEFWRPMKEEAIISVYAATQTDRRNEICYAEQKKLNEKKREREERRGETEDMYCKSDNSKQPKLLMLVLVSINP</sequence>
<evidence type="ECO:0000256" key="1">
    <source>
        <dbReference type="SAM" id="MobiDB-lite"/>
    </source>
</evidence>
<name>A0AAV7I3I5_COTGL</name>
<feature type="region of interest" description="Disordered" evidence="1">
    <location>
        <begin position="81"/>
        <end position="101"/>
    </location>
</feature>
<gene>
    <name evidence="2" type="ORF">KQX54_008013</name>
</gene>
<accession>A0AAV7I3I5</accession>
<reference evidence="2 3" key="1">
    <citation type="journal article" date="2021" name="J. Hered.">
        <title>A chromosome-level genome assembly of the parasitoid wasp, Cotesia glomerata (Hymenoptera: Braconidae).</title>
        <authorList>
            <person name="Pinto B.J."/>
            <person name="Weis J.J."/>
            <person name="Gamble T."/>
            <person name="Ode P.J."/>
            <person name="Paul R."/>
            <person name="Zaspel J.M."/>
        </authorList>
    </citation>
    <scope>NUCLEOTIDE SEQUENCE [LARGE SCALE GENOMIC DNA]</scope>
    <source>
        <strain evidence="2">CgM1</strain>
    </source>
</reference>
<dbReference type="AlphaFoldDB" id="A0AAV7I3I5"/>